<dbReference type="Gene3D" id="3.40.50.300">
    <property type="entry name" value="P-loop containing nucleotide triphosphate hydrolases"/>
    <property type="match status" value="1"/>
</dbReference>
<comment type="similarity">
    <text evidence="6">Belongs to the SIMIBI class G3E GTPase family. ZNG1 subfamily.</text>
</comment>
<dbReference type="GO" id="GO:0005525">
    <property type="term" value="F:GTP binding"/>
    <property type="evidence" value="ECO:0007669"/>
    <property type="project" value="UniProtKB-KW"/>
</dbReference>
<dbReference type="InterPro" id="IPR051316">
    <property type="entry name" value="Zinc-reg_GTPase_activator"/>
</dbReference>
<dbReference type="InterPro" id="IPR003495">
    <property type="entry name" value="CobW/HypB/UreG_nucleotide-bd"/>
</dbReference>
<evidence type="ECO:0000256" key="2">
    <source>
        <dbReference type="ARBA" id="ARBA00022801"/>
    </source>
</evidence>
<feature type="domain" description="CobW C-terminal" evidence="9">
    <location>
        <begin position="429"/>
        <end position="481"/>
    </location>
</feature>
<dbReference type="Proteomes" id="UP001530400">
    <property type="component" value="Unassembled WGS sequence"/>
</dbReference>
<keyword evidence="5" id="KW-0143">Chaperone</keyword>
<dbReference type="CDD" id="cd03112">
    <property type="entry name" value="CobW-like"/>
    <property type="match status" value="1"/>
</dbReference>
<evidence type="ECO:0000256" key="3">
    <source>
        <dbReference type="ARBA" id="ARBA00022833"/>
    </source>
</evidence>
<evidence type="ECO:0000313" key="11">
    <source>
        <dbReference type="Proteomes" id="UP001530400"/>
    </source>
</evidence>
<evidence type="ECO:0000256" key="6">
    <source>
        <dbReference type="ARBA" id="ARBA00034320"/>
    </source>
</evidence>
<evidence type="ECO:0000259" key="9">
    <source>
        <dbReference type="Pfam" id="PF07683"/>
    </source>
</evidence>
<dbReference type="SUPFAM" id="SSF90002">
    <property type="entry name" value="Hypothetical protein YjiA, C-terminal domain"/>
    <property type="match status" value="1"/>
</dbReference>
<feature type="domain" description="CobW/HypB/UreG nucleotide-binding" evidence="8">
    <location>
        <begin position="24"/>
        <end position="228"/>
    </location>
</feature>
<gene>
    <name evidence="10" type="ORF">ACHAWO_012967</name>
</gene>
<name>A0ABD3PVE8_9STRA</name>
<comment type="catalytic activity">
    <reaction evidence="7">
        <text>GTP + H2O = GDP + phosphate + H(+)</text>
        <dbReference type="Rhea" id="RHEA:19669"/>
        <dbReference type="ChEBI" id="CHEBI:15377"/>
        <dbReference type="ChEBI" id="CHEBI:15378"/>
        <dbReference type="ChEBI" id="CHEBI:37565"/>
        <dbReference type="ChEBI" id="CHEBI:43474"/>
        <dbReference type="ChEBI" id="CHEBI:58189"/>
    </reaction>
    <physiologicalReaction direction="left-to-right" evidence="7">
        <dbReference type="Rhea" id="RHEA:19670"/>
    </physiologicalReaction>
</comment>
<dbReference type="EMBL" id="JALLPJ020000508">
    <property type="protein sequence ID" value="KAL3790185.1"/>
    <property type="molecule type" value="Genomic_DNA"/>
</dbReference>
<sequence>MSDSDSDDDIPTLLDIDSPSSAVPVTILTGFLGSGKTTLLKNILTSKQHNRRIAVIENEFGEGSIGNNGVSSSLSVETIIAKDGTDNSSLSDLIELPNGCVCCTVKDSLVLTLERLLDKKANSLDYIIIECSGMADPGPVASVFWLDEALGSRLRLDGIVGVVDVVNVLGQLESTTSSLLSSTNVGEEVERGGADEAARQIAFADRILVNKIDLLESRQEEESEDRSPTIQKVLDAIKAINPTAPTMLTTFSSMDDIHWVLDTQCFNPERIKEVEDAYESLIRGQCVDVKCMCSQQYCGICNDASTFAAPSSLSSPPTTASTTLQHRHTSAISTIALFNIGSVDLHKLNSWLASILWPHQDEKDSVLKARLQQSNVENSKKIDKATNRNQQIYRIKGVISVQHSRLDTLDDNDPDFINKYIDDTNNLDQRRYIVQAVNDLWDVTPASDGLCWKDGETRCCKIVVIGKWLDDGLLRKEFEACFCS</sequence>
<keyword evidence="1" id="KW-0547">Nucleotide-binding</keyword>
<reference evidence="10 11" key="1">
    <citation type="submission" date="2024-10" db="EMBL/GenBank/DDBJ databases">
        <title>Updated reference genomes for cyclostephanoid diatoms.</title>
        <authorList>
            <person name="Roberts W.R."/>
            <person name="Alverson A.J."/>
        </authorList>
    </citation>
    <scope>NUCLEOTIDE SEQUENCE [LARGE SCALE GENOMIC DNA]</scope>
    <source>
        <strain evidence="10 11">AJA010-31</strain>
    </source>
</reference>
<keyword evidence="11" id="KW-1185">Reference proteome</keyword>
<dbReference type="InterPro" id="IPR027417">
    <property type="entry name" value="P-loop_NTPase"/>
</dbReference>
<dbReference type="GO" id="GO:0016787">
    <property type="term" value="F:hydrolase activity"/>
    <property type="evidence" value="ECO:0007669"/>
    <property type="project" value="UniProtKB-KW"/>
</dbReference>
<dbReference type="PANTHER" id="PTHR13748:SF31">
    <property type="entry name" value="ZINC-REGULATED GTPASE METALLOPROTEIN ACTIVATOR 1A-RELATED"/>
    <property type="match status" value="1"/>
</dbReference>
<keyword evidence="2" id="KW-0378">Hydrolase</keyword>
<evidence type="ECO:0000256" key="5">
    <source>
        <dbReference type="ARBA" id="ARBA00023186"/>
    </source>
</evidence>
<dbReference type="Gene3D" id="3.30.1220.10">
    <property type="entry name" value="CobW-like, C-terminal domain"/>
    <property type="match status" value="1"/>
</dbReference>
<dbReference type="PANTHER" id="PTHR13748">
    <property type="entry name" value="COBW-RELATED"/>
    <property type="match status" value="1"/>
</dbReference>
<dbReference type="SUPFAM" id="SSF52540">
    <property type="entry name" value="P-loop containing nucleoside triphosphate hydrolases"/>
    <property type="match status" value="1"/>
</dbReference>
<keyword evidence="3" id="KW-0862">Zinc</keyword>
<evidence type="ECO:0000256" key="1">
    <source>
        <dbReference type="ARBA" id="ARBA00022741"/>
    </source>
</evidence>
<comment type="caution">
    <text evidence="10">The sequence shown here is derived from an EMBL/GenBank/DDBJ whole genome shotgun (WGS) entry which is preliminary data.</text>
</comment>
<proteinExistence type="inferred from homology"/>
<organism evidence="10 11">
    <name type="scientific">Cyclotella atomus</name>
    <dbReference type="NCBI Taxonomy" id="382360"/>
    <lineage>
        <taxon>Eukaryota</taxon>
        <taxon>Sar</taxon>
        <taxon>Stramenopiles</taxon>
        <taxon>Ochrophyta</taxon>
        <taxon>Bacillariophyta</taxon>
        <taxon>Coscinodiscophyceae</taxon>
        <taxon>Thalassiosirophycidae</taxon>
        <taxon>Stephanodiscales</taxon>
        <taxon>Stephanodiscaceae</taxon>
        <taxon>Cyclotella</taxon>
    </lineage>
</organism>
<accession>A0ABD3PVE8</accession>
<dbReference type="Pfam" id="PF02492">
    <property type="entry name" value="cobW"/>
    <property type="match status" value="1"/>
</dbReference>
<dbReference type="AlphaFoldDB" id="A0ABD3PVE8"/>
<evidence type="ECO:0000259" key="8">
    <source>
        <dbReference type="Pfam" id="PF02492"/>
    </source>
</evidence>
<evidence type="ECO:0000256" key="4">
    <source>
        <dbReference type="ARBA" id="ARBA00023134"/>
    </source>
</evidence>
<dbReference type="Pfam" id="PF07683">
    <property type="entry name" value="CobW_C"/>
    <property type="match status" value="1"/>
</dbReference>
<evidence type="ECO:0000313" key="10">
    <source>
        <dbReference type="EMBL" id="KAL3790185.1"/>
    </source>
</evidence>
<dbReference type="InterPro" id="IPR036627">
    <property type="entry name" value="CobW-likC_sf"/>
</dbReference>
<evidence type="ECO:0000256" key="7">
    <source>
        <dbReference type="ARBA" id="ARBA00049117"/>
    </source>
</evidence>
<evidence type="ECO:0008006" key="12">
    <source>
        <dbReference type="Google" id="ProtNLM"/>
    </source>
</evidence>
<dbReference type="InterPro" id="IPR011629">
    <property type="entry name" value="CobW-like_C"/>
</dbReference>
<keyword evidence="4" id="KW-0342">GTP-binding</keyword>
<protein>
    <recommendedName>
        <fullName evidence="12">CobW C-terminal domain-containing protein</fullName>
    </recommendedName>
</protein>